<keyword evidence="6" id="KW-0414">Isoprene biosynthesis</keyword>
<dbReference type="PANTHER" id="PTHR43281:SF1">
    <property type="entry name" value="FARNESYL DIPHOSPHATE SYNTHASE"/>
    <property type="match status" value="1"/>
</dbReference>
<dbReference type="GO" id="GO:0046872">
    <property type="term" value="F:metal ion binding"/>
    <property type="evidence" value="ECO:0007669"/>
    <property type="project" value="UniProtKB-KW"/>
</dbReference>
<comment type="cofactor">
    <cofactor evidence="1">
        <name>Mg(2+)</name>
        <dbReference type="ChEBI" id="CHEBI:18420"/>
    </cofactor>
</comment>
<comment type="similarity">
    <text evidence="2 7">Belongs to the FPP/GGPP synthase family.</text>
</comment>
<dbReference type="InterPro" id="IPR000092">
    <property type="entry name" value="Polyprenyl_synt"/>
</dbReference>
<evidence type="ECO:0000256" key="1">
    <source>
        <dbReference type="ARBA" id="ARBA00001946"/>
    </source>
</evidence>
<dbReference type="InterPro" id="IPR008949">
    <property type="entry name" value="Isoprenoid_synthase_dom_sf"/>
</dbReference>
<keyword evidence="4" id="KW-0479">Metal-binding</keyword>
<evidence type="ECO:0000313" key="8">
    <source>
        <dbReference type="EMBL" id="PIQ89279.1"/>
    </source>
</evidence>
<protein>
    <recommendedName>
        <fullName evidence="10">Polyprenyl synthetase</fullName>
    </recommendedName>
</protein>
<evidence type="ECO:0000256" key="2">
    <source>
        <dbReference type="ARBA" id="ARBA00006706"/>
    </source>
</evidence>
<dbReference type="SFLD" id="SFLDG01017">
    <property type="entry name" value="Polyprenyl_Transferase_Like"/>
    <property type="match status" value="1"/>
</dbReference>
<evidence type="ECO:0000256" key="3">
    <source>
        <dbReference type="ARBA" id="ARBA00022679"/>
    </source>
</evidence>
<dbReference type="PANTHER" id="PTHR43281">
    <property type="entry name" value="FARNESYL DIPHOSPHATE SYNTHASE"/>
    <property type="match status" value="1"/>
</dbReference>
<dbReference type="EMBL" id="PCWA01000054">
    <property type="protein sequence ID" value="PIQ89279.1"/>
    <property type="molecule type" value="Genomic_DNA"/>
</dbReference>
<organism evidence="8 9">
    <name type="scientific">Candidatus Ghiorseimicrobium undicola</name>
    <dbReference type="NCBI Taxonomy" id="1974746"/>
    <lineage>
        <taxon>Bacteria</taxon>
        <taxon>Pseudomonadati</taxon>
        <taxon>Candidatus Omnitrophota</taxon>
        <taxon>Candidatus Ghiorseimicrobium</taxon>
    </lineage>
</organism>
<sequence length="290" mass="31954">MKIEAYIKHLSGQVNSFIRKVVSFGNKKVDSAVAYAVFSGGKRLRPALFLVTLESLGKKINQDALRVAAALEFVHVFSLIQDDLPLMDNDDYRRGRPTAHKVFGEDIALLASDALLNRAYALICRDSAFSAELKSKILSELAVAVNNLIAGQADDLDLVRKKKIPAGRLNDIYMAKTGALLSACVKIAGIIKGLNAAELKKLGSFGNKLGLVYQISDDLLNVSCDKKTFKGRLLSDKKRGKLTYLSMFGRDKALDISDGLINGAIREIKNIPMDKGRLLELCFFILKRKY</sequence>
<dbReference type="GO" id="GO:0008299">
    <property type="term" value="P:isoprenoid biosynthetic process"/>
    <property type="evidence" value="ECO:0007669"/>
    <property type="project" value="UniProtKB-KW"/>
</dbReference>
<reference evidence="8 9" key="1">
    <citation type="submission" date="2017-09" db="EMBL/GenBank/DDBJ databases">
        <title>Depth-based differentiation of microbial function through sediment-hosted aquifers and enrichment of novel symbionts in the deep terrestrial subsurface.</title>
        <authorList>
            <person name="Probst A.J."/>
            <person name="Ladd B."/>
            <person name="Jarett J.K."/>
            <person name="Geller-Mcgrath D.E."/>
            <person name="Sieber C.M."/>
            <person name="Emerson J.B."/>
            <person name="Anantharaman K."/>
            <person name="Thomas B.C."/>
            <person name="Malmstrom R."/>
            <person name="Stieglmeier M."/>
            <person name="Klingl A."/>
            <person name="Woyke T."/>
            <person name="Ryan C.M."/>
            <person name="Banfield J.F."/>
        </authorList>
    </citation>
    <scope>NUCLEOTIDE SEQUENCE [LARGE SCALE GENOMIC DNA]</scope>
    <source>
        <strain evidence="8">CG11_big_fil_rev_8_21_14_0_20_42_13</strain>
    </source>
</reference>
<name>A0A2H0LXX6_9BACT</name>
<evidence type="ECO:0000256" key="7">
    <source>
        <dbReference type="RuleBase" id="RU004466"/>
    </source>
</evidence>
<keyword evidence="5" id="KW-0460">Magnesium</keyword>
<proteinExistence type="inferred from homology"/>
<keyword evidence="3 7" id="KW-0808">Transferase</keyword>
<accession>A0A2H0LXX6</accession>
<dbReference type="GO" id="GO:0004659">
    <property type="term" value="F:prenyltransferase activity"/>
    <property type="evidence" value="ECO:0007669"/>
    <property type="project" value="InterPro"/>
</dbReference>
<dbReference type="Pfam" id="PF00348">
    <property type="entry name" value="polyprenyl_synt"/>
    <property type="match status" value="1"/>
</dbReference>
<dbReference type="PROSITE" id="PS00444">
    <property type="entry name" value="POLYPRENYL_SYNTHASE_2"/>
    <property type="match status" value="1"/>
</dbReference>
<evidence type="ECO:0000256" key="4">
    <source>
        <dbReference type="ARBA" id="ARBA00022723"/>
    </source>
</evidence>
<evidence type="ECO:0008006" key="10">
    <source>
        <dbReference type="Google" id="ProtNLM"/>
    </source>
</evidence>
<dbReference type="Gene3D" id="1.10.600.10">
    <property type="entry name" value="Farnesyl Diphosphate Synthase"/>
    <property type="match status" value="1"/>
</dbReference>
<gene>
    <name evidence="8" type="ORF">COV72_03820</name>
</gene>
<dbReference type="Proteomes" id="UP000229641">
    <property type="component" value="Unassembled WGS sequence"/>
</dbReference>
<dbReference type="SUPFAM" id="SSF48576">
    <property type="entry name" value="Terpenoid synthases"/>
    <property type="match status" value="1"/>
</dbReference>
<dbReference type="SFLD" id="SFLDS00005">
    <property type="entry name" value="Isoprenoid_Synthase_Type_I"/>
    <property type="match status" value="1"/>
</dbReference>
<evidence type="ECO:0000256" key="6">
    <source>
        <dbReference type="ARBA" id="ARBA00023229"/>
    </source>
</evidence>
<dbReference type="PROSITE" id="PS00723">
    <property type="entry name" value="POLYPRENYL_SYNTHASE_1"/>
    <property type="match status" value="1"/>
</dbReference>
<comment type="caution">
    <text evidence="8">The sequence shown here is derived from an EMBL/GenBank/DDBJ whole genome shotgun (WGS) entry which is preliminary data.</text>
</comment>
<evidence type="ECO:0000313" key="9">
    <source>
        <dbReference type="Proteomes" id="UP000229641"/>
    </source>
</evidence>
<dbReference type="CDD" id="cd00685">
    <property type="entry name" value="Trans_IPPS_HT"/>
    <property type="match status" value="1"/>
</dbReference>
<dbReference type="InterPro" id="IPR033749">
    <property type="entry name" value="Polyprenyl_synt_CS"/>
</dbReference>
<evidence type="ECO:0000256" key="5">
    <source>
        <dbReference type="ARBA" id="ARBA00022842"/>
    </source>
</evidence>
<dbReference type="AlphaFoldDB" id="A0A2H0LXX6"/>